<accession>A0A0F9D6J9</accession>
<proteinExistence type="predicted"/>
<dbReference type="AlphaFoldDB" id="A0A0F9D6J9"/>
<evidence type="ECO:0000313" key="1">
    <source>
        <dbReference type="EMBL" id="KKL57224.1"/>
    </source>
</evidence>
<gene>
    <name evidence="1" type="ORF">LCGC14_2237560</name>
</gene>
<comment type="caution">
    <text evidence="1">The sequence shown here is derived from an EMBL/GenBank/DDBJ whole genome shotgun (WGS) entry which is preliminary data.</text>
</comment>
<protein>
    <submittedName>
        <fullName evidence="1">Uncharacterized protein</fullName>
    </submittedName>
</protein>
<dbReference type="EMBL" id="LAZR01030235">
    <property type="protein sequence ID" value="KKL57224.1"/>
    <property type="molecule type" value="Genomic_DNA"/>
</dbReference>
<reference evidence="1" key="1">
    <citation type="journal article" date="2015" name="Nature">
        <title>Complex archaea that bridge the gap between prokaryotes and eukaryotes.</title>
        <authorList>
            <person name="Spang A."/>
            <person name="Saw J.H."/>
            <person name="Jorgensen S.L."/>
            <person name="Zaremba-Niedzwiedzka K."/>
            <person name="Martijn J."/>
            <person name="Lind A.E."/>
            <person name="van Eijk R."/>
            <person name="Schleper C."/>
            <person name="Guy L."/>
            <person name="Ettema T.J."/>
        </authorList>
    </citation>
    <scope>NUCLEOTIDE SEQUENCE</scope>
</reference>
<sequence length="65" mass="7180">MSEIYDDPMTVKKLEKILDMQPDNAIVEAYEGEGGGWIIVRNPEDENGIDSLVDIHTTSAGEAEE</sequence>
<organism evidence="1">
    <name type="scientific">marine sediment metagenome</name>
    <dbReference type="NCBI Taxonomy" id="412755"/>
    <lineage>
        <taxon>unclassified sequences</taxon>
        <taxon>metagenomes</taxon>
        <taxon>ecological metagenomes</taxon>
    </lineage>
</organism>
<name>A0A0F9D6J9_9ZZZZ</name>